<dbReference type="InterPro" id="IPR036162">
    <property type="entry name" value="Resolvase-like_N_sf"/>
</dbReference>
<dbReference type="InterPro" id="IPR025827">
    <property type="entry name" value="Zn_ribbon_recom_dom"/>
</dbReference>
<dbReference type="EMBL" id="CP017599">
    <property type="protein sequence ID" value="AOX02746.1"/>
    <property type="molecule type" value="Genomic_DNA"/>
</dbReference>
<dbReference type="AlphaFoldDB" id="A0A1D8TZ73"/>
<dbReference type="Pfam" id="PF07508">
    <property type="entry name" value="Recombinase"/>
    <property type="match status" value="1"/>
</dbReference>
<dbReference type="InterPro" id="IPR006119">
    <property type="entry name" value="Resolv_N"/>
</dbReference>
<gene>
    <name evidence="3" type="ORF">BJP34_27845</name>
</gene>
<sequence length="438" mass="50162">MKTIAYLYSNPLLDPVPDPAVWGLEVDQVYLDLGGRQEWQQLVADCQAQPPDYLLIRRLEELGECLAEISDRITQIETLGVCLIATEQSYNSAQLTDATNYTGIRASLLKLIHEIQQEVNSRRLRQGHARNRLKALPPPGKAPYGYRRGKDRYLIDRSTAPVVKDFFEQFLLYGSLRGAVRYLEQKYGKRISVTTGRRWLTNPVYRGDLGYQKNGEVISDTHSAILNREEAAQIDRLLRRNRQLPPRTASAPRSLAGLVVCQECQSGMTVVSVTQYRKNKQYLYLRPINCPKHPKCRAISYEQVLEQTIQLICQELPRAVAAMNAPSLDGLKESLQGKITQKKDNLEQLTLLTSSGVLDQETADLRAYKLRTEISQLQQQLAALPPVNLKAIAKTVSIPQFWIDLSESERRFYFREFIQKIEILRQVKEWQLQLVFIF</sequence>
<dbReference type="Pfam" id="PF13408">
    <property type="entry name" value="Zn_ribbon_recom"/>
    <property type="match status" value="1"/>
</dbReference>
<proteinExistence type="inferred from homology"/>
<protein>
    <submittedName>
        <fullName evidence="3">Recombinase family protein</fullName>
    </submittedName>
</protein>
<dbReference type="OrthoDB" id="445127at2"/>
<dbReference type="STRING" id="1458985.BJP34_27845"/>
<reference evidence="4" key="1">
    <citation type="submission" date="2016-10" db="EMBL/GenBank/DDBJ databases">
        <title>Comparative genomics uncovers the prolific and rare metabolic potential of the cyanobacterial genus Moorea.</title>
        <authorList>
            <person name="Leao T."/>
            <person name="Castelao G."/>
            <person name="Korobeynikov A."/>
            <person name="Monroe E.A."/>
            <person name="Podell S."/>
            <person name="Glukhov E."/>
            <person name="Allen E."/>
            <person name="Gerwick W.H."/>
            <person name="Gerwick L."/>
        </authorList>
    </citation>
    <scope>NUCLEOTIDE SEQUENCE [LARGE SCALE GENOMIC DNA]</scope>
    <source>
        <strain evidence="4">PAL-8-15-08-1</strain>
    </source>
</reference>
<dbReference type="KEGG" id="mpro:BJP34_27845"/>
<dbReference type="PANTHER" id="PTHR30461">
    <property type="entry name" value="DNA-INVERTASE FROM LAMBDOID PROPHAGE"/>
    <property type="match status" value="1"/>
</dbReference>
<feature type="domain" description="Recombinase" evidence="2">
    <location>
        <begin position="143"/>
        <end position="244"/>
    </location>
</feature>
<dbReference type="InterPro" id="IPR050639">
    <property type="entry name" value="SSR_resolvase"/>
</dbReference>
<dbReference type="SUPFAM" id="SSF53041">
    <property type="entry name" value="Resolvase-like"/>
    <property type="match status" value="1"/>
</dbReference>
<accession>A0A1D8TZ73</accession>
<evidence type="ECO:0000256" key="1">
    <source>
        <dbReference type="ARBA" id="ARBA00009913"/>
    </source>
</evidence>
<dbReference type="GO" id="GO:0000150">
    <property type="term" value="F:DNA strand exchange activity"/>
    <property type="evidence" value="ECO:0007669"/>
    <property type="project" value="InterPro"/>
</dbReference>
<evidence type="ECO:0000313" key="3">
    <source>
        <dbReference type="EMBL" id="AOX02746.1"/>
    </source>
</evidence>
<dbReference type="InterPro" id="IPR011109">
    <property type="entry name" value="DNA_bind_recombinase_dom"/>
</dbReference>
<dbReference type="PROSITE" id="PS51737">
    <property type="entry name" value="RECOMBINASE_DNA_BIND"/>
    <property type="match status" value="1"/>
</dbReference>
<dbReference type="InterPro" id="IPR038109">
    <property type="entry name" value="DNA_bind_recomb_sf"/>
</dbReference>
<dbReference type="SMART" id="SM00857">
    <property type="entry name" value="Resolvase"/>
    <property type="match status" value="1"/>
</dbReference>
<evidence type="ECO:0000259" key="2">
    <source>
        <dbReference type="PROSITE" id="PS51737"/>
    </source>
</evidence>
<evidence type="ECO:0000313" key="4">
    <source>
        <dbReference type="Proteomes" id="UP000177870"/>
    </source>
</evidence>
<dbReference type="PANTHER" id="PTHR30461:SF26">
    <property type="entry name" value="RESOLVASE HOMOLOG YNEB"/>
    <property type="match status" value="1"/>
</dbReference>
<dbReference type="RefSeq" id="WP_070395146.1">
    <property type="nucleotide sequence ID" value="NZ_CP017599.1"/>
</dbReference>
<comment type="similarity">
    <text evidence="1">Belongs to the site-specific recombinase resolvase family.</text>
</comment>
<organism evidence="3 4">
    <name type="scientific">Moorena producens PAL-8-15-08-1</name>
    <dbReference type="NCBI Taxonomy" id="1458985"/>
    <lineage>
        <taxon>Bacteria</taxon>
        <taxon>Bacillati</taxon>
        <taxon>Cyanobacteriota</taxon>
        <taxon>Cyanophyceae</taxon>
        <taxon>Coleofasciculales</taxon>
        <taxon>Coleofasciculaceae</taxon>
        <taxon>Moorena</taxon>
    </lineage>
</organism>
<dbReference type="Pfam" id="PF00239">
    <property type="entry name" value="Resolvase"/>
    <property type="match status" value="1"/>
</dbReference>
<dbReference type="GO" id="GO:0003677">
    <property type="term" value="F:DNA binding"/>
    <property type="evidence" value="ECO:0007669"/>
    <property type="project" value="InterPro"/>
</dbReference>
<name>A0A1D8TZ73_9CYAN</name>
<dbReference type="Proteomes" id="UP000177870">
    <property type="component" value="Chromosome"/>
</dbReference>
<dbReference type="Gene3D" id="3.90.1750.20">
    <property type="entry name" value="Putative Large Serine Recombinase, Chain B, Domain 2"/>
    <property type="match status" value="1"/>
</dbReference>